<evidence type="ECO:0000313" key="2">
    <source>
        <dbReference type="Proteomes" id="UP001275084"/>
    </source>
</evidence>
<evidence type="ECO:0000313" key="1">
    <source>
        <dbReference type="EMBL" id="KAK3348807.1"/>
    </source>
</evidence>
<protein>
    <submittedName>
        <fullName evidence="1">Uncharacterized protein</fullName>
    </submittedName>
</protein>
<proteinExistence type="predicted"/>
<keyword evidence="2" id="KW-1185">Reference proteome</keyword>
<gene>
    <name evidence="1" type="ORF">B0T25DRAFT_481076</name>
</gene>
<dbReference type="Proteomes" id="UP001275084">
    <property type="component" value="Unassembled WGS sequence"/>
</dbReference>
<reference evidence="1" key="1">
    <citation type="journal article" date="2023" name="Mol. Phylogenet. Evol.">
        <title>Genome-scale phylogeny and comparative genomics of the fungal order Sordariales.</title>
        <authorList>
            <person name="Hensen N."/>
            <person name="Bonometti L."/>
            <person name="Westerberg I."/>
            <person name="Brannstrom I.O."/>
            <person name="Guillou S."/>
            <person name="Cros-Aarteil S."/>
            <person name="Calhoun S."/>
            <person name="Haridas S."/>
            <person name="Kuo A."/>
            <person name="Mondo S."/>
            <person name="Pangilinan J."/>
            <person name="Riley R."/>
            <person name="LaButti K."/>
            <person name="Andreopoulos B."/>
            <person name="Lipzen A."/>
            <person name="Chen C."/>
            <person name="Yan M."/>
            <person name="Daum C."/>
            <person name="Ng V."/>
            <person name="Clum A."/>
            <person name="Steindorff A."/>
            <person name="Ohm R.A."/>
            <person name="Martin F."/>
            <person name="Silar P."/>
            <person name="Natvig D.O."/>
            <person name="Lalanne C."/>
            <person name="Gautier V."/>
            <person name="Ament-Velasquez S.L."/>
            <person name="Kruys A."/>
            <person name="Hutchinson M.I."/>
            <person name="Powell A.J."/>
            <person name="Barry K."/>
            <person name="Miller A.N."/>
            <person name="Grigoriev I.V."/>
            <person name="Debuchy R."/>
            <person name="Gladieux P."/>
            <person name="Hiltunen Thoren M."/>
            <person name="Johannesson H."/>
        </authorList>
    </citation>
    <scope>NUCLEOTIDE SEQUENCE</scope>
    <source>
        <strain evidence="1">CBS 955.72</strain>
    </source>
</reference>
<dbReference type="EMBL" id="JAUIQD010000005">
    <property type="protein sequence ID" value="KAK3348807.1"/>
    <property type="molecule type" value="Genomic_DNA"/>
</dbReference>
<dbReference type="AlphaFoldDB" id="A0AAJ0HDE1"/>
<accession>A0AAJ0HDE1</accession>
<name>A0AAJ0HDE1_9PEZI</name>
<comment type="caution">
    <text evidence="1">The sequence shown here is derived from an EMBL/GenBank/DDBJ whole genome shotgun (WGS) entry which is preliminary data.</text>
</comment>
<organism evidence="1 2">
    <name type="scientific">Lasiosphaeria hispida</name>
    <dbReference type="NCBI Taxonomy" id="260671"/>
    <lineage>
        <taxon>Eukaryota</taxon>
        <taxon>Fungi</taxon>
        <taxon>Dikarya</taxon>
        <taxon>Ascomycota</taxon>
        <taxon>Pezizomycotina</taxon>
        <taxon>Sordariomycetes</taxon>
        <taxon>Sordariomycetidae</taxon>
        <taxon>Sordariales</taxon>
        <taxon>Lasiosphaeriaceae</taxon>
        <taxon>Lasiosphaeria</taxon>
    </lineage>
</organism>
<sequence>MAPSMNHETEIAFPTPPTTYAASGLTVLSAAARAVSEDVRCFLHLAFDQKEDDSSRRFVVSAVYYGRVLIQQTFTSFYNITPVPAGLTDRLERTRVELVNMDARLCELEASIPHWILSWPQLQAGDLVPTAGPYQLLHQLMLERIEVATTLATVGEKTMMRLLRKRALFALPDAVRQSGSPPDPDGRPTMVFVSLYQFDDTSSPCLLLGANETNWGCLTGVSTVTKTARDVRLADYIPIAWPAYNKLRESDEERRAALKPEAVTQLLWDARRQAANDLRGDEAFLGGTNEMGLAFRPLSWSANKPCFLCFSMMGYRDVMGWSTKDQDKYMALFD</sequence>
<reference evidence="1" key="2">
    <citation type="submission" date="2023-06" db="EMBL/GenBank/DDBJ databases">
        <authorList>
            <consortium name="Lawrence Berkeley National Laboratory"/>
            <person name="Haridas S."/>
            <person name="Hensen N."/>
            <person name="Bonometti L."/>
            <person name="Westerberg I."/>
            <person name="Brannstrom I.O."/>
            <person name="Guillou S."/>
            <person name="Cros-Aarteil S."/>
            <person name="Calhoun S."/>
            <person name="Kuo A."/>
            <person name="Mondo S."/>
            <person name="Pangilinan J."/>
            <person name="Riley R."/>
            <person name="Labutti K."/>
            <person name="Andreopoulos B."/>
            <person name="Lipzen A."/>
            <person name="Chen C."/>
            <person name="Yanf M."/>
            <person name="Daum C."/>
            <person name="Ng V."/>
            <person name="Clum A."/>
            <person name="Steindorff A."/>
            <person name="Ohm R."/>
            <person name="Martin F."/>
            <person name="Silar P."/>
            <person name="Natvig D."/>
            <person name="Lalanne C."/>
            <person name="Gautier V."/>
            <person name="Ament-Velasquez S.L."/>
            <person name="Kruys A."/>
            <person name="Hutchinson M.I."/>
            <person name="Powell A.J."/>
            <person name="Barry K."/>
            <person name="Miller A.N."/>
            <person name="Grigoriev I.V."/>
            <person name="Debuchy R."/>
            <person name="Gladieux P."/>
            <person name="Thoren M.H."/>
            <person name="Johannesson H."/>
        </authorList>
    </citation>
    <scope>NUCLEOTIDE SEQUENCE</scope>
    <source>
        <strain evidence="1">CBS 955.72</strain>
    </source>
</reference>